<keyword evidence="3" id="KW-1185">Reference proteome</keyword>
<sequence length="2646" mass="300014">MLKIPARFKQCDLSVSLAFDYCDCIVNMGTRSAAFTVKIRSLYDYHLRLMHGIMPPPSGVDIANTIKYFSQTLLTVLRDVPNSPLELLKNPKMDSVRMGLYPSLDYKGLYNSLIPLIEVAPLMQYGLHAFGEAVLQCLGCLLPFLEHDFIDNLPYLTASTIAVLPSSLHQDIVNSLCFYILPFTITRNSDREHEVSQSVSAVIMMIFQYSSNPAHHCQLLECLMTLKQSILKDILSVIAYGTSTARSSAAKLLFYYWPAFNANLFDRKGLICKLGGDSAPFVCQREMCPNAGNAEAAKVCYNHCISITFASDKPPPLYLCIECANEIHREHPNQSFFDILHPMQQVSMVCENKNCRSTDRSAVSMCFSSECASYNGNRPIRYCLQCHNNRHNNKRGGDHIVHKSIPPTWSMDKQMQTYMIEAIISLLKESKIPTHETKENSEVKTIVPAVDNISIEERQLLGRYGVWLLVGRCTPTESTPIDVMGRILAMLFHWFHITAYTYDGQEESTLEKLKTENVCGWLKDLSKSHYKLFISCLLPHPPEYARVGGHWDTLASRTSHLKDGLNRLFCLIPYEVITQEIWDYIMPHWMEAIVNDVPEKELAELKIILSKILDVDMSPLGFNAYEMYHFLAVRFEKTTAKVQEQALHWLQTLTMLELIIPLHLLFSIFGNGVNVMKNGVQLTEDDKPVKFHKSETTDDPRCSSILEDCDSGNTSLSDDEGRLSQHTEFESDAEHNLFCCIIMLDILLKQMELQGIEKHTGLNYNLCKDVCKLLKCMVTTTWIGSHVCTTKSECGYCESSIMWHQLCLQLVIYLSPQYPAYPPDPPLEDNGEDRNSRKSPPENDKKETKSEMTMSIPLPEVHSVGGVLVHMPHVCSVRNVDITDPEIRPHYLACIMTATVETVSEQLDLTAIIPTEKVVSAVARAITLSDTDALPNTPDVAKNQTQNDMEQTVEVGPDDNLENFWQTSLGKFKFVVTDLPEQLQFIYELLMEIPKVQKPDILYYMLQCLKILCLHGDTCTKASKEQRGFFIWCQENLLIKNLWNLCNSEHSHICQEAVPLLLHCITLPAGSDVFWRVVQEEFHNTDWKIRFTAVDRVTIIACFMDSTPLRNVPALQAALTNAFCYLISSMDDSNVYVAQRAALYLGTIHDGAIKSLLMCLETQFDSVIVDRPMVLQSLYQLHNSLCERRILNWEFFLNRFDTLFLEAQINLEKTGDISYLRDLRNSDMNSEFFIRKLHRAQEALSQSEGSGASSNKTLSASFGTKWPYKRTMSAPASIVPRHEIKESKEKIYSRQYSAPILKRKSSRFGLDGHVHSFNVVDDQNLIGFLHRVIDFEEADKETMHLLIFLLMQFLSRSDQAYPSDEKGIAKSQAIVLRHLFLLLGCRQNERGIYVPPQRLRTSPAFSAYLSNLPQLLDQNHVMGRLLLSNSLIVLQYAPSPHYLANNIDYQQPTYSLWALEPHCRRNWLMSLVVLLYKYQYSQQPHCVQLNALIRIVLNTLDSQYHHCRRIPATVIMGAPPSRSRDVSQPSLGIDNEHERLMTPPLSPMYSLDGQSGHISLNSKGGKMQVIYAKPSSTTSMETHWEEIIQQPEKKTRRSGDYDVDDSESELLAIPESDVSDSTLQGSGQDSFEETPDETIYTLQKLTKLNVTTKVQDNYEFNGHTIKGSSDKRPTWFIGSEDDSLKHPDGKHWDLDEKSLMLHQKWFSSDNSKNCSKITSLGTSSLQSTLAVVTGVPNLQMSMAKTVTTDSHKQVTSTSIETQHISKPTTTTKYQKTMDSAISDCDDCYKNAILPAPSLERLLPIGANRSPVIKSSPQVIYEDINSRSPDSPLSKMDLIILESPRDSVFSPSIESQLEIPRQERLLPIGQHNREISQLIDKVQQALGISATSTKIDNRKSYEFNIQKDSEQEKPTQTHSPRRLIKQVALESPPNQNGQDTYYKDANLDNKREFMNQKQKTRKAETFTVGIHSLGDPRKLGSWFSPQMSPRLERCDYKPNSFRSGDECITERCSECGMVKEEYSDEEIGLCIVTLGTFIHREPSLAAPMLPEILNIVAKVTTNAMYPWQNESNIHLPGGAVSVAHQFLRCVLHQLAPNGIFTQMFQTQGNETARIQFFKSLTQALTDFNELNPIAPLQFLLEALNSKKVLPVDTLPIILENIACYFDCLPLEASLSSTVTLWSSVLMQLENLYRRILFFLSNLEDIKPLLKIMVSVLKLPSIAQFKGLLEPFSKVLSCAIELHIIQYNYLVDLCYLCNRIFTKERDKLILSRMVVYELVQALKFKVSIPDSNLLILINLILQDAGGSIPINVVLQNSLPLYHETGPVFNTNIGECMRIHLGDVVEFLTDFHTLAKMKSYCKGINVGLNEDTLGGIIKGAIAQYLALEITKGNGRDNRAVTKYFPWLYNASSTQQTSREFIECIGHIRLLSWLLLGSLTHSSLHGIGASQHLCQPIPQEASCQIADHIQVIMAGFAEQPKASVLHMSSLFHVFILCQLWTVYLEQGLNNLLPISETYNIIMNILFDFWGKVTPYILQLVQQSKMLSEIVSLHFLSMLEALLECHSTLVGKLLPLWTPVLSSNHLQLPGHLQVRLQNCRNFPPNAYFEVLPSKSKFHLNNPILLRWLQRLQFKMGQIELQSSTATQFYSL</sequence>
<evidence type="ECO:0000256" key="1">
    <source>
        <dbReference type="SAM" id="MobiDB-lite"/>
    </source>
</evidence>
<feature type="compositionally biased region" description="Basic and acidic residues" evidence="1">
    <location>
        <begin position="1587"/>
        <end position="1600"/>
    </location>
</feature>
<dbReference type="Proteomes" id="UP000327044">
    <property type="component" value="Unassembled WGS sequence"/>
</dbReference>
<feature type="region of interest" description="Disordered" evidence="1">
    <location>
        <begin position="823"/>
        <end position="853"/>
    </location>
</feature>
<gene>
    <name evidence="2" type="ORF">PPYR_05626</name>
</gene>
<dbReference type="PANTHER" id="PTHR21696">
    <property type="entry name" value="PROTEIN UNC-79 HOMOLOG"/>
    <property type="match status" value="1"/>
</dbReference>
<proteinExistence type="predicted"/>
<dbReference type="EMBL" id="VVIM01000003">
    <property type="protein sequence ID" value="KAB0801272.1"/>
    <property type="molecule type" value="Genomic_DNA"/>
</dbReference>
<protein>
    <recommendedName>
        <fullName evidence="4">Protein unc-79 homolog</fullName>
    </recommendedName>
</protein>
<comment type="caution">
    <text evidence="2">The sequence shown here is derived from an EMBL/GenBank/DDBJ whole genome shotgun (WGS) entry which is preliminary data.</text>
</comment>
<accession>A0A5N4AV68</accession>
<evidence type="ECO:0008006" key="4">
    <source>
        <dbReference type="Google" id="ProtNLM"/>
    </source>
</evidence>
<feature type="region of interest" description="Disordered" evidence="1">
    <location>
        <begin position="1587"/>
        <end position="1606"/>
    </location>
</feature>
<dbReference type="Pfam" id="PF14776">
    <property type="entry name" value="UNC-79"/>
    <property type="match status" value="1"/>
</dbReference>
<dbReference type="FunCoup" id="A0A5N4AV68">
    <property type="interactions" value="33"/>
</dbReference>
<evidence type="ECO:0000313" key="2">
    <source>
        <dbReference type="EMBL" id="KAB0801272.1"/>
    </source>
</evidence>
<feature type="compositionally biased region" description="Polar residues" evidence="1">
    <location>
        <begin position="1619"/>
        <end position="1629"/>
    </location>
</feature>
<organism evidence="2 3">
    <name type="scientific">Photinus pyralis</name>
    <name type="common">Common eastern firefly</name>
    <name type="synonym">Lampyris pyralis</name>
    <dbReference type="NCBI Taxonomy" id="7054"/>
    <lineage>
        <taxon>Eukaryota</taxon>
        <taxon>Metazoa</taxon>
        <taxon>Ecdysozoa</taxon>
        <taxon>Arthropoda</taxon>
        <taxon>Hexapoda</taxon>
        <taxon>Insecta</taxon>
        <taxon>Pterygota</taxon>
        <taxon>Neoptera</taxon>
        <taxon>Endopterygota</taxon>
        <taxon>Coleoptera</taxon>
        <taxon>Polyphaga</taxon>
        <taxon>Elateriformia</taxon>
        <taxon>Elateroidea</taxon>
        <taxon>Lampyridae</taxon>
        <taxon>Lampyrinae</taxon>
        <taxon>Photinus</taxon>
    </lineage>
</organism>
<dbReference type="InterPro" id="IPR024855">
    <property type="entry name" value="UNC79"/>
</dbReference>
<reference evidence="2 3" key="1">
    <citation type="journal article" date="2018" name="Elife">
        <title>Firefly genomes illuminate parallel origins of bioluminescence in beetles.</title>
        <authorList>
            <person name="Fallon T.R."/>
            <person name="Lower S.E."/>
            <person name="Chang C.H."/>
            <person name="Bessho-Uehara M."/>
            <person name="Martin G.J."/>
            <person name="Bewick A.J."/>
            <person name="Behringer M."/>
            <person name="Debat H.J."/>
            <person name="Wong I."/>
            <person name="Day J.C."/>
            <person name="Suvorov A."/>
            <person name="Silva C.J."/>
            <person name="Stanger-Hall K.F."/>
            <person name="Hall D.W."/>
            <person name="Schmitz R.J."/>
            <person name="Nelson D.R."/>
            <person name="Lewis S.M."/>
            <person name="Shigenobu S."/>
            <person name="Bybee S.M."/>
            <person name="Larracuente A.M."/>
            <person name="Oba Y."/>
            <person name="Weng J.K."/>
        </authorList>
    </citation>
    <scope>NUCLEOTIDE SEQUENCE [LARGE SCALE GENOMIC DNA]</scope>
    <source>
        <strain evidence="2">1611_PpyrPB1</strain>
        <tissue evidence="2">Whole body</tissue>
    </source>
</reference>
<dbReference type="PANTHER" id="PTHR21696:SF2">
    <property type="entry name" value="PROTEIN UNC-79 HOMOLOG"/>
    <property type="match status" value="1"/>
</dbReference>
<feature type="compositionally biased region" description="Basic and acidic residues" evidence="1">
    <location>
        <begin position="832"/>
        <end position="850"/>
    </location>
</feature>
<name>A0A5N4AV68_PHOPY</name>
<dbReference type="InterPro" id="IPR016024">
    <property type="entry name" value="ARM-type_fold"/>
</dbReference>
<evidence type="ECO:0000313" key="3">
    <source>
        <dbReference type="Proteomes" id="UP000327044"/>
    </source>
</evidence>
<dbReference type="InParanoid" id="A0A5N4AV68"/>
<feature type="region of interest" description="Disordered" evidence="1">
    <location>
        <begin position="1612"/>
        <end position="1634"/>
    </location>
</feature>
<dbReference type="SUPFAM" id="SSF48371">
    <property type="entry name" value="ARM repeat"/>
    <property type="match status" value="1"/>
</dbReference>